<dbReference type="EMBL" id="KQ483420">
    <property type="protein sequence ID" value="KYP52785.1"/>
    <property type="molecule type" value="Genomic_DNA"/>
</dbReference>
<reference evidence="1" key="1">
    <citation type="journal article" date="2012" name="Nat. Biotechnol.">
        <title>Draft genome sequence of pigeonpea (Cajanus cajan), an orphan legume crop of resource-poor farmers.</title>
        <authorList>
            <person name="Varshney R.K."/>
            <person name="Chen W."/>
            <person name="Li Y."/>
            <person name="Bharti A.K."/>
            <person name="Saxena R.K."/>
            <person name="Schlueter J.A."/>
            <person name="Donoghue M.T."/>
            <person name="Azam S."/>
            <person name="Fan G."/>
            <person name="Whaley A.M."/>
            <person name="Farmer A.D."/>
            <person name="Sheridan J."/>
            <person name="Iwata A."/>
            <person name="Tuteja R."/>
            <person name="Penmetsa R.V."/>
            <person name="Wu W."/>
            <person name="Upadhyaya H.D."/>
            <person name="Yang S.P."/>
            <person name="Shah T."/>
            <person name="Saxena K.B."/>
            <person name="Michael T."/>
            <person name="McCombie W.R."/>
            <person name="Yang B."/>
            <person name="Zhang G."/>
            <person name="Yang H."/>
            <person name="Wang J."/>
            <person name="Spillane C."/>
            <person name="Cook D.R."/>
            <person name="May G.D."/>
            <person name="Xu X."/>
            <person name="Jackson S.A."/>
        </authorList>
    </citation>
    <scope>NUCLEOTIDE SEQUENCE [LARGE SCALE GENOMIC DNA]</scope>
</reference>
<evidence type="ECO:0000313" key="1">
    <source>
        <dbReference type="EMBL" id="KYP52785.1"/>
    </source>
</evidence>
<name>A0A151SD77_CAJCA</name>
<dbReference type="Gramene" id="C.cajan_25270.t">
    <property type="protein sequence ID" value="C.cajan_25270.t.cds1"/>
    <property type="gene ID" value="C.cajan_25270"/>
</dbReference>
<proteinExistence type="predicted"/>
<organism evidence="1 2">
    <name type="scientific">Cajanus cajan</name>
    <name type="common">Pigeon pea</name>
    <name type="synonym">Cajanus indicus</name>
    <dbReference type="NCBI Taxonomy" id="3821"/>
    <lineage>
        <taxon>Eukaryota</taxon>
        <taxon>Viridiplantae</taxon>
        <taxon>Streptophyta</taxon>
        <taxon>Embryophyta</taxon>
        <taxon>Tracheophyta</taxon>
        <taxon>Spermatophyta</taxon>
        <taxon>Magnoliopsida</taxon>
        <taxon>eudicotyledons</taxon>
        <taxon>Gunneridae</taxon>
        <taxon>Pentapetalae</taxon>
        <taxon>rosids</taxon>
        <taxon>fabids</taxon>
        <taxon>Fabales</taxon>
        <taxon>Fabaceae</taxon>
        <taxon>Papilionoideae</taxon>
        <taxon>50 kb inversion clade</taxon>
        <taxon>NPAAA clade</taxon>
        <taxon>indigoferoid/millettioid clade</taxon>
        <taxon>Phaseoleae</taxon>
        <taxon>Cajanus</taxon>
    </lineage>
</organism>
<accession>A0A151SD77</accession>
<dbReference type="STRING" id="3821.A0A151SD77"/>
<dbReference type="Proteomes" id="UP000075243">
    <property type="component" value="Unassembled WGS sequence"/>
</dbReference>
<evidence type="ECO:0008006" key="3">
    <source>
        <dbReference type="Google" id="ProtNLM"/>
    </source>
</evidence>
<protein>
    <recommendedName>
        <fullName evidence="3">Retrovirus-related Pol polyprotein from transposon TNT 1-94</fullName>
    </recommendedName>
</protein>
<dbReference type="PANTHER" id="PTHR11439:SF483">
    <property type="entry name" value="PEPTIDE SYNTHASE GLIP-LIKE, PUTATIVE (AFU_ORTHOLOGUE AFUA_3G12920)-RELATED"/>
    <property type="match status" value="1"/>
</dbReference>
<dbReference type="PANTHER" id="PTHR11439">
    <property type="entry name" value="GAG-POL-RELATED RETROTRANSPOSON"/>
    <property type="match status" value="1"/>
</dbReference>
<gene>
    <name evidence="1" type="ORF">KK1_025320</name>
</gene>
<sequence length="110" mass="12665">MYQGMIGSLLYLTASRPDITFSVCVCARFEVRPKEVHLQAIKRILRYLKVTANPGINFYRRQKFSLLGYYDANYIGDKWERKSTSGGCHFLGRCLVSWTSKRKSTISLST</sequence>
<dbReference type="AlphaFoldDB" id="A0A151SD77"/>
<keyword evidence="2" id="KW-1185">Reference proteome</keyword>
<evidence type="ECO:0000313" key="2">
    <source>
        <dbReference type="Proteomes" id="UP000075243"/>
    </source>
</evidence>